<feature type="region of interest" description="Disordered" evidence="2">
    <location>
        <begin position="126"/>
        <end position="161"/>
    </location>
</feature>
<dbReference type="GO" id="GO:0003677">
    <property type="term" value="F:DNA binding"/>
    <property type="evidence" value="ECO:0007669"/>
    <property type="project" value="UniProtKB-UniRule"/>
</dbReference>
<dbReference type="AlphaFoldDB" id="A0A397UQG0"/>
<dbReference type="SUPFAM" id="SSF47095">
    <property type="entry name" value="HMG-box"/>
    <property type="match status" value="1"/>
</dbReference>
<accession>A0A397UQG0</accession>
<dbReference type="Pfam" id="PF00505">
    <property type="entry name" value="HMG_box"/>
    <property type="match status" value="1"/>
</dbReference>
<evidence type="ECO:0000313" key="4">
    <source>
        <dbReference type="EMBL" id="RIB09386.1"/>
    </source>
</evidence>
<reference evidence="4 5" key="1">
    <citation type="submission" date="2018-06" db="EMBL/GenBank/DDBJ databases">
        <title>Comparative genomics reveals the genomic features of Rhizophagus irregularis, R. cerebriforme, R. diaphanum and Gigaspora rosea, and their symbiotic lifestyle signature.</title>
        <authorList>
            <person name="Morin E."/>
            <person name="San Clemente H."/>
            <person name="Chen E.C.H."/>
            <person name="De La Providencia I."/>
            <person name="Hainaut M."/>
            <person name="Kuo A."/>
            <person name="Kohler A."/>
            <person name="Murat C."/>
            <person name="Tang N."/>
            <person name="Roy S."/>
            <person name="Loubradou J."/>
            <person name="Henrissat B."/>
            <person name="Grigoriev I.V."/>
            <person name="Corradi N."/>
            <person name="Roux C."/>
            <person name="Martin F.M."/>
        </authorList>
    </citation>
    <scope>NUCLEOTIDE SEQUENCE [LARGE SCALE GENOMIC DNA]</scope>
    <source>
        <strain evidence="4 5">DAOM 194757</strain>
    </source>
</reference>
<evidence type="ECO:0000256" key="1">
    <source>
        <dbReference type="PROSITE-ProRule" id="PRU00267"/>
    </source>
</evidence>
<dbReference type="CDD" id="cd01389">
    <property type="entry name" value="HMG-box_ROX1-like"/>
    <property type="match status" value="1"/>
</dbReference>
<dbReference type="STRING" id="44941.A0A397UQG0"/>
<feature type="DNA-binding region" description="HMG box" evidence="1">
    <location>
        <begin position="55"/>
        <end position="127"/>
    </location>
</feature>
<feature type="domain" description="HMG box" evidence="3">
    <location>
        <begin position="55"/>
        <end position="127"/>
    </location>
</feature>
<dbReference type="PROSITE" id="PS50118">
    <property type="entry name" value="HMG_BOX_2"/>
    <property type="match status" value="1"/>
</dbReference>
<dbReference type="InterPro" id="IPR036910">
    <property type="entry name" value="HMG_box_dom_sf"/>
</dbReference>
<dbReference type="GO" id="GO:0005634">
    <property type="term" value="C:nucleus"/>
    <property type="evidence" value="ECO:0007669"/>
    <property type="project" value="UniProtKB-UniRule"/>
</dbReference>
<sequence length="181" mass="21227">MKLQFIHETLSFSQSSSLQHDHDSFLMQQVSNPPYHLALSLDILLAPSRKSPLHLPRPQNSFVLFRKDYNARMRLLNSDRPENLSARSISRNAKNEWHRQPPIVKNFFKVLAKEADKRHKQMFPHYKYQPKCKSKGNKSENKESTSPINSESVENDPILYTDDSDTDIVEKYFDIQAYYND</sequence>
<dbReference type="SMART" id="SM00398">
    <property type="entry name" value="HMG"/>
    <property type="match status" value="1"/>
</dbReference>
<dbReference type="Proteomes" id="UP000266673">
    <property type="component" value="Unassembled WGS sequence"/>
</dbReference>
<dbReference type="OrthoDB" id="6247875at2759"/>
<name>A0A397UQG0_9GLOM</name>
<feature type="compositionally biased region" description="Basic residues" evidence="2">
    <location>
        <begin position="126"/>
        <end position="136"/>
    </location>
</feature>
<keyword evidence="1" id="KW-0539">Nucleus</keyword>
<dbReference type="Gene3D" id="1.10.30.10">
    <property type="entry name" value="High mobility group box domain"/>
    <property type="match status" value="1"/>
</dbReference>
<evidence type="ECO:0000256" key="2">
    <source>
        <dbReference type="SAM" id="MobiDB-lite"/>
    </source>
</evidence>
<dbReference type="InterPro" id="IPR009071">
    <property type="entry name" value="HMG_box_dom"/>
</dbReference>
<evidence type="ECO:0000259" key="3">
    <source>
        <dbReference type="PROSITE" id="PS50118"/>
    </source>
</evidence>
<keyword evidence="1" id="KW-0238">DNA-binding</keyword>
<keyword evidence="5" id="KW-1185">Reference proteome</keyword>
<gene>
    <name evidence="4" type="ORF">C2G38_2108721</name>
</gene>
<dbReference type="EMBL" id="QKWP01001382">
    <property type="protein sequence ID" value="RIB09386.1"/>
    <property type="molecule type" value="Genomic_DNA"/>
</dbReference>
<protein>
    <recommendedName>
        <fullName evidence="3">HMG box domain-containing protein</fullName>
    </recommendedName>
</protein>
<comment type="caution">
    <text evidence="4">The sequence shown here is derived from an EMBL/GenBank/DDBJ whole genome shotgun (WGS) entry which is preliminary data.</text>
</comment>
<organism evidence="4 5">
    <name type="scientific">Gigaspora rosea</name>
    <dbReference type="NCBI Taxonomy" id="44941"/>
    <lineage>
        <taxon>Eukaryota</taxon>
        <taxon>Fungi</taxon>
        <taxon>Fungi incertae sedis</taxon>
        <taxon>Mucoromycota</taxon>
        <taxon>Glomeromycotina</taxon>
        <taxon>Glomeromycetes</taxon>
        <taxon>Diversisporales</taxon>
        <taxon>Gigasporaceae</taxon>
        <taxon>Gigaspora</taxon>
    </lineage>
</organism>
<evidence type="ECO:0000313" key="5">
    <source>
        <dbReference type="Proteomes" id="UP000266673"/>
    </source>
</evidence>
<proteinExistence type="predicted"/>